<dbReference type="GO" id="GO:0008270">
    <property type="term" value="F:zinc ion binding"/>
    <property type="evidence" value="ECO:0007669"/>
    <property type="project" value="InterPro"/>
</dbReference>
<feature type="compositionally biased region" description="Polar residues" evidence="1">
    <location>
        <begin position="1"/>
        <end position="11"/>
    </location>
</feature>
<gene>
    <name evidence="3" type="ORF">QBC46DRAFT_303690</name>
</gene>
<feature type="compositionally biased region" description="Polar residues" evidence="1">
    <location>
        <begin position="200"/>
        <end position="209"/>
    </location>
</feature>
<protein>
    <submittedName>
        <fullName evidence="3">CENP-A multicopy suppressor protein 2</fullName>
    </submittedName>
</protein>
<organism evidence="3 4">
    <name type="scientific">Diplogelasinospora grovesii</name>
    <dbReference type="NCBI Taxonomy" id="303347"/>
    <lineage>
        <taxon>Eukaryota</taxon>
        <taxon>Fungi</taxon>
        <taxon>Dikarya</taxon>
        <taxon>Ascomycota</taxon>
        <taxon>Pezizomycotina</taxon>
        <taxon>Sordariomycetes</taxon>
        <taxon>Sordariomycetidae</taxon>
        <taxon>Sordariales</taxon>
        <taxon>Diplogelasinosporaceae</taxon>
        <taxon>Diplogelasinospora</taxon>
    </lineage>
</organism>
<feature type="compositionally biased region" description="Low complexity" evidence="1">
    <location>
        <begin position="1157"/>
        <end position="1180"/>
    </location>
</feature>
<dbReference type="GO" id="GO:0000183">
    <property type="term" value="P:rDNA heterochromatin formation"/>
    <property type="evidence" value="ECO:0007669"/>
    <property type="project" value="TreeGrafter"/>
</dbReference>
<feature type="region of interest" description="Disordered" evidence="1">
    <location>
        <begin position="933"/>
        <end position="1003"/>
    </location>
</feature>
<proteinExistence type="predicted"/>
<feature type="compositionally biased region" description="Basic and acidic residues" evidence="1">
    <location>
        <begin position="1093"/>
        <end position="1122"/>
    </location>
</feature>
<dbReference type="PANTHER" id="PTHR39147:SF1">
    <property type="entry name" value="PROTEIN SPT21"/>
    <property type="match status" value="1"/>
</dbReference>
<feature type="region of interest" description="Disordered" evidence="1">
    <location>
        <begin position="1"/>
        <end position="22"/>
    </location>
</feature>
<feature type="compositionally biased region" description="Polar residues" evidence="1">
    <location>
        <begin position="698"/>
        <end position="709"/>
    </location>
</feature>
<evidence type="ECO:0000256" key="1">
    <source>
        <dbReference type="SAM" id="MobiDB-lite"/>
    </source>
</evidence>
<feature type="region of interest" description="Disordered" evidence="1">
    <location>
        <begin position="200"/>
        <end position="364"/>
    </location>
</feature>
<sequence length="1345" mass="145841">MMATPSNSWSAPSPHMPAAQPVMDQDDMGLQARPMGLKVQYTFDREGQVPYLARWPQILQIQTIPLDDRTTIGVVELRTCLQAIAQCSPEMVNQQDTDYTIYAYDYSEPDTPLVGQGMFSTGLEQNSNDQQSQQLVTGRVTRNLLAILSNGNRETLEVRLKLTPVAKMQRADFSNSMDAMNMMQSAPTPVDTTRTEWNSFMQSNPTLGRTANVAPMSSPALSTAQLHHPTTSDNRFHDFRHDSAPPQPMRPSSIPPVNAYPQAAPFSSANFPPHAQAIAPKAPVPRDNAASPVPIQPAESATQQQIPSARPLGPSRPASRTRSRSKVPTGRPRGRPRKKPLETGNTSAAEEATDGDEGPQKKRAKVTKVEYTAIAPFGSAPDSLRVTASTSGSLRNLRPVGAGSDAPIANHLHDGPRAPTPVPDALQVQRQARRVALENSRPRSESMADSDSAGMYQSRFSQPASQRSFSQDARSPTESIGQSPDPGYTPEDSPADLGSSPPVPRTSAYLHSSPAPSSPILPTMPMPPLDSGFMSGGMDDFFDDEDIMQNFSQEQPQELPGQTQSQAVMDTAPIPPMPPAKKASSEKGSLPQQQLLQQTNFPFQEVNPGPPELLPTTSIFNPTGKLKVLNRPASAANAGSTPAPQPPKKPASRSFKRSNTAPNALPSELDAPAQEQPAGEHHAAEAPQSTCEPELPQMPNQPSEPQTTPSEEHQQPAEPETENGTAETTQQELPRPDVQNSAQEAPASAPPTAEPSLPGLTLPTSRPASRGPSAPTVPASDPIVDSILTLPRAIQSEAPCPPSDPAEDAPRYNKNLIKKQTIKERLENAIQKGEQPPFCNNCGAIETPTWRKIWCQDHQGDPGFHEFSDKPGCVTMIDVLERDAEGKPSQYRLIKKNLGRTDDRKKWQETLLCNPCGIWFTKFKSHRPQERWEKDFARLNQPRRKRESKGGNSRSKKLRTKSDAQMNPTSEAYFTTDPIGPGDQDESPTENMENGEQSRQQSVDDEYNLDSLQSFNLNLRSSPKQRGPGSTHSRGSGTADSPIAVEDDLGPTRRLLFPSPRKDGVPKVLGELAVNTVQTGPNRHVSKSAAAGGDKENARSEFKRPATPTPDDKNDLGQRLEQELFGTPPACPSTPPPKSASTAAGPFKTPTRPTPSHRPITRSISRSIRSASNRSIPKSPSQALLLQLAQRTPSKTPRSAFGPNGGMLSVSKRRTPRSTGQHLHAHFALDDMQYNGQSDSPLMSTLNQLLLSEANDFTAGSPSHGLVDLDLSSLPNLDSDDMRHLDLSNLLGTDLLMPSSPPLLRDHYMNFGGSLDGGGMESLWAQLNAGNGSTEKSLEMDEADD</sequence>
<evidence type="ECO:0000259" key="2">
    <source>
        <dbReference type="Pfam" id="PF25823"/>
    </source>
</evidence>
<comment type="caution">
    <text evidence="3">The sequence shown here is derived from an EMBL/GenBank/DDBJ whole genome shotgun (WGS) entry which is preliminary data.</text>
</comment>
<evidence type="ECO:0000313" key="4">
    <source>
        <dbReference type="Proteomes" id="UP001303473"/>
    </source>
</evidence>
<evidence type="ECO:0000313" key="3">
    <source>
        <dbReference type="EMBL" id="KAK3945017.1"/>
    </source>
</evidence>
<feature type="compositionally biased region" description="Polar residues" evidence="1">
    <location>
        <begin position="963"/>
        <end position="973"/>
    </location>
</feature>
<feature type="compositionally biased region" description="Polar residues" evidence="1">
    <location>
        <begin position="1019"/>
        <end position="1039"/>
    </location>
</feature>
<dbReference type="Proteomes" id="UP001303473">
    <property type="component" value="Unassembled WGS sequence"/>
</dbReference>
<feature type="compositionally biased region" description="Polar residues" evidence="1">
    <location>
        <begin position="586"/>
        <end position="602"/>
    </location>
</feature>
<dbReference type="Pfam" id="PF25823">
    <property type="entry name" value="Ams2-SPT21_N"/>
    <property type="match status" value="1"/>
</dbReference>
<feature type="compositionally biased region" description="Polar residues" evidence="1">
    <location>
        <begin position="219"/>
        <end position="233"/>
    </location>
</feature>
<reference evidence="4" key="1">
    <citation type="journal article" date="2023" name="Mol. Phylogenet. Evol.">
        <title>Genome-scale phylogeny and comparative genomics of the fungal order Sordariales.</title>
        <authorList>
            <person name="Hensen N."/>
            <person name="Bonometti L."/>
            <person name="Westerberg I."/>
            <person name="Brannstrom I.O."/>
            <person name="Guillou S."/>
            <person name="Cros-Aarteil S."/>
            <person name="Calhoun S."/>
            <person name="Haridas S."/>
            <person name="Kuo A."/>
            <person name="Mondo S."/>
            <person name="Pangilinan J."/>
            <person name="Riley R."/>
            <person name="LaButti K."/>
            <person name="Andreopoulos B."/>
            <person name="Lipzen A."/>
            <person name="Chen C."/>
            <person name="Yan M."/>
            <person name="Daum C."/>
            <person name="Ng V."/>
            <person name="Clum A."/>
            <person name="Steindorff A."/>
            <person name="Ohm R.A."/>
            <person name="Martin F."/>
            <person name="Silar P."/>
            <person name="Natvig D.O."/>
            <person name="Lalanne C."/>
            <person name="Gautier V."/>
            <person name="Ament-Velasquez S.L."/>
            <person name="Kruys A."/>
            <person name="Hutchinson M.I."/>
            <person name="Powell A.J."/>
            <person name="Barry K."/>
            <person name="Miller A.N."/>
            <person name="Grigoriev I.V."/>
            <person name="Debuchy R."/>
            <person name="Gladieux P."/>
            <person name="Hiltunen Thoren M."/>
            <person name="Johannesson H."/>
        </authorList>
    </citation>
    <scope>NUCLEOTIDE SEQUENCE [LARGE SCALE GENOMIC DNA]</scope>
    <source>
        <strain evidence="4">CBS 340.73</strain>
    </source>
</reference>
<feature type="compositionally biased region" description="Polar residues" evidence="1">
    <location>
        <begin position="458"/>
        <end position="482"/>
    </location>
</feature>
<feature type="compositionally biased region" description="Polar residues" evidence="1">
    <location>
        <begin position="722"/>
        <end position="732"/>
    </location>
</feature>
<dbReference type="EMBL" id="MU853756">
    <property type="protein sequence ID" value="KAK3945017.1"/>
    <property type="molecule type" value="Genomic_DNA"/>
</dbReference>
<keyword evidence="4" id="KW-1185">Reference proteome</keyword>
<feature type="compositionally biased region" description="Pro residues" evidence="1">
    <location>
        <begin position="1129"/>
        <end position="1138"/>
    </location>
</feature>
<dbReference type="PANTHER" id="PTHR39147">
    <property type="entry name" value="PROTEIN SPT21"/>
    <property type="match status" value="1"/>
</dbReference>
<dbReference type="Gene3D" id="3.30.50.10">
    <property type="entry name" value="Erythroid Transcription Factor GATA-1, subunit A"/>
    <property type="match status" value="1"/>
</dbReference>
<dbReference type="SUPFAM" id="SSF57716">
    <property type="entry name" value="Glucocorticoid receptor-like (DNA-binding domain)"/>
    <property type="match status" value="1"/>
</dbReference>
<feature type="compositionally biased region" description="Low complexity" evidence="1">
    <location>
        <begin position="530"/>
        <end position="539"/>
    </location>
</feature>
<feature type="compositionally biased region" description="Polar residues" evidence="1">
    <location>
        <begin position="549"/>
        <end position="568"/>
    </location>
</feature>
<feature type="region of interest" description="Disordered" evidence="1">
    <location>
        <begin position="380"/>
        <end position="810"/>
    </location>
</feature>
<feature type="region of interest" description="Disordered" evidence="1">
    <location>
        <begin position="1019"/>
        <end position="1180"/>
    </location>
</feature>
<dbReference type="GO" id="GO:0030466">
    <property type="term" value="P:silent mating-type cassette heterochromatin formation"/>
    <property type="evidence" value="ECO:0007669"/>
    <property type="project" value="TreeGrafter"/>
</dbReference>
<feature type="domain" description="Ams2/SPT21 N-terminal" evidence="2">
    <location>
        <begin position="30"/>
        <end position="165"/>
    </location>
</feature>
<feature type="compositionally biased region" description="Polar residues" evidence="1">
    <location>
        <begin position="989"/>
        <end position="1001"/>
    </location>
</feature>
<feature type="compositionally biased region" description="Basic and acidic residues" evidence="1">
    <location>
        <begin position="234"/>
        <end position="243"/>
    </location>
</feature>
<dbReference type="InterPro" id="IPR013088">
    <property type="entry name" value="Znf_NHR/GATA"/>
</dbReference>
<name>A0AAN6S8I8_9PEZI</name>
<dbReference type="GO" id="GO:0006357">
    <property type="term" value="P:regulation of transcription by RNA polymerase II"/>
    <property type="evidence" value="ECO:0007669"/>
    <property type="project" value="TreeGrafter"/>
</dbReference>
<dbReference type="InterPro" id="IPR042403">
    <property type="entry name" value="Spt21/Ams2"/>
</dbReference>
<accession>A0AAN6S8I8</accession>
<dbReference type="InterPro" id="IPR057725">
    <property type="entry name" value="Ams2-SPT21_N"/>
</dbReference>
<feature type="compositionally biased region" description="Pro residues" evidence="1">
    <location>
        <begin position="516"/>
        <end position="528"/>
    </location>
</feature>